<name>A0ABQ7H8L3_DUNSA</name>
<accession>A0ABQ7H8L3</accession>
<reference evidence="2" key="1">
    <citation type="submission" date="2017-08" db="EMBL/GenBank/DDBJ databases">
        <authorList>
            <person name="Polle J.E."/>
            <person name="Barry K."/>
            <person name="Cushman J."/>
            <person name="Schmutz J."/>
            <person name="Tran D."/>
            <person name="Hathwaick L.T."/>
            <person name="Yim W.C."/>
            <person name="Jenkins J."/>
            <person name="Mckie-Krisberg Z.M."/>
            <person name="Prochnik S."/>
            <person name="Lindquist E."/>
            <person name="Dockter R.B."/>
            <person name="Adam C."/>
            <person name="Molina H."/>
            <person name="Bunkerborg J."/>
            <person name="Jin E."/>
            <person name="Buchheim M."/>
            <person name="Magnuson J."/>
        </authorList>
    </citation>
    <scope>NUCLEOTIDE SEQUENCE</scope>
    <source>
        <strain evidence="2">CCAP 19/18</strain>
    </source>
</reference>
<dbReference type="InterPro" id="IPR037523">
    <property type="entry name" value="VOC_core"/>
</dbReference>
<keyword evidence="2" id="KW-0560">Oxidoreductase</keyword>
<proteinExistence type="predicted"/>
<feature type="domain" description="VOC" evidence="1">
    <location>
        <begin position="100"/>
        <end position="223"/>
    </location>
</feature>
<sequence length="223" mass="24661">MLGILGRSGWQTRSSAAGEWQKGCSSANRRSMMIPAQCSLRFFSKPPSNSTSSTSSSNGIVPVSYGKLVRGLPIFSTTIKRGGASVAERDVPAGRIKFQGVHHVGLLCQNLEESLKFYKDTLGLEENPDRPHHKLPYRGAWLWIGPEMIHLMELPDPDPKDNRPEHGGRDRHFCIGVADVKPLIARLEAGGVKFTTSMSGRPAVFFRDPDMNCLEVAEMGEWR</sequence>
<dbReference type="Proteomes" id="UP000815325">
    <property type="component" value="Unassembled WGS sequence"/>
</dbReference>
<dbReference type="CDD" id="cd07245">
    <property type="entry name" value="VOC_like"/>
    <property type="match status" value="1"/>
</dbReference>
<evidence type="ECO:0000259" key="1">
    <source>
        <dbReference type="PROSITE" id="PS51819"/>
    </source>
</evidence>
<keyword evidence="2" id="KW-0223">Dioxygenase</keyword>
<dbReference type="GO" id="GO:0051213">
    <property type="term" value="F:dioxygenase activity"/>
    <property type="evidence" value="ECO:0007669"/>
    <property type="project" value="UniProtKB-KW"/>
</dbReference>
<dbReference type="InterPro" id="IPR029068">
    <property type="entry name" value="Glyas_Bleomycin-R_OHBP_Dase"/>
</dbReference>
<gene>
    <name evidence="2" type="ORF">DUNSADRAFT_1616</name>
</gene>
<dbReference type="PANTHER" id="PTHR21366:SF22">
    <property type="entry name" value="VOC DOMAIN-CONTAINING PROTEIN"/>
    <property type="match status" value="1"/>
</dbReference>
<comment type="caution">
    <text evidence="2">The sequence shown here is derived from an EMBL/GenBank/DDBJ whole genome shotgun (WGS) entry which is preliminary data.</text>
</comment>
<dbReference type="PROSITE" id="PS51819">
    <property type="entry name" value="VOC"/>
    <property type="match status" value="1"/>
</dbReference>
<dbReference type="Pfam" id="PF00903">
    <property type="entry name" value="Glyoxalase"/>
    <property type="match status" value="1"/>
</dbReference>
<dbReference type="EMBL" id="MU069447">
    <property type="protein sequence ID" value="KAF5843189.1"/>
    <property type="molecule type" value="Genomic_DNA"/>
</dbReference>
<organism evidence="2 3">
    <name type="scientific">Dunaliella salina</name>
    <name type="common">Green alga</name>
    <name type="synonym">Protococcus salinus</name>
    <dbReference type="NCBI Taxonomy" id="3046"/>
    <lineage>
        <taxon>Eukaryota</taxon>
        <taxon>Viridiplantae</taxon>
        <taxon>Chlorophyta</taxon>
        <taxon>core chlorophytes</taxon>
        <taxon>Chlorophyceae</taxon>
        <taxon>CS clade</taxon>
        <taxon>Chlamydomonadales</taxon>
        <taxon>Dunaliellaceae</taxon>
        <taxon>Dunaliella</taxon>
    </lineage>
</organism>
<dbReference type="Gene3D" id="3.10.180.10">
    <property type="entry name" value="2,3-Dihydroxybiphenyl 1,2-Dioxygenase, domain 1"/>
    <property type="match status" value="1"/>
</dbReference>
<evidence type="ECO:0000313" key="2">
    <source>
        <dbReference type="EMBL" id="KAF5843189.1"/>
    </source>
</evidence>
<keyword evidence="3" id="KW-1185">Reference proteome</keyword>
<dbReference type="InterPro" id="IPR050383">
    <property type="entry name" value="GlyoxalaseI/FosfomycinResist"/>
</dbReference>
<protein>
    <submittedName>
        <fullName evidence="2">Glyoxalase/Bleomycin resistance protein/Dihydroxybiphenyl dioxygenase</fullName>
    </submittedName>
</protein>
<dbReference type="InterPro" id="IPR004360">
    <property type="entry name" value="Glyas_Fos-R_dOase_dom"/>
</dbReference>
<dbReference type="PANTHER" id="PTHR21366">
    <property type="entry name" value="GLYOXALASE FAMILY PROTEIN"/>
    <property type="match status" value="1"/>
</dbReference>
<evidence type="ECO:0000313" key="3">
    <source>
        <dbReference type="Proteomes" id="UP000815325"/>
    </source>
</evidence>
<dbReference type="SUPFAM" id="SSF54593">
    <property type="entry name" value="Glyoxalase/Bleomycin resistance protein/Dihydroxybiphenyl dioxygenase"/>
    <property type="match status" value="1"/>
</dbReference>